<dbReference type="EMBL" id="QLMJ01000034">
    <property type="protein sequence ID" value="RAK25436.1"/>
    <property type="molecule type" value="Genomic_DNA"/>
</dbReference>
<protein>
    <recommendedName>
        <fullName evidence="3">DUF695 domain-containing protein</fullName>
    </recommendedName>
</protein>
<comment type="caution">
    <text evidence="1">The sequence shown here is derived from an EMBL/GenBank/DDBJ whole genome shotgun (WGS) entry which is preliminary data.</text>
</comment>
<gene>
    <name evidence="1" type="ORF">B0I29_13446</name>
</gene>
<evidence type="ECO:0008006" key="3">
    <source>
        <dbReference type="Google" id="ProtNLM"/>
    </source>
</evidence>
<evidence type="ECO:0000313" key="2">
    <source>
        <dbReference type="Proteomes" id="UP000249341"/>
    </source>
</evidence>
<evidence type="ECO:0000313" key="1">
    <source>
        <dbReference type="EMBL" id="RAK25436.1"/>
    </source>
</evidence>
<dbReference type="AlphaFoldDB" id="A0A327YXY9"/>
<name>A0A327YXY9_9ACTN</name>
<keyword evidence="2" id="KW-1185">Reference proteome</keyword>
<organism evidence="1 2">
    <name type="scientific">Actinoplanes lutulentus</name>
    <dbReference type="NCBI Taxonomy" id="1287878"/>
    <lineage>
        <taxon>Bacteria</taxon>
        <taxon>Bacillati</taxon>
        <taxon>Actinomycetota</taxon>
        <taxon>Actinomycetes</taxon>
        <taxon>Micromonosporales</taxon>
        <taxon>Micromonosporaceae</taxon>
        <taxon>Actinoplanes</taxon>
    </lineage>
</organism>
<dbReference type="RefSeq" id="WP_181558316.1">
    <property type="nucleotide sequence ID" value="NZ_JACHWI010000006.1"/>
</dbReference>
<dbReference type="Proteomes" id="UP000249341">
    <property type="component" value="Unassembled WGS sequence"/>
</dbReference>
<proteinExistence type="predicted"/>
<sequence>MNLFRRKARPKARPEAETIPEFWQWWATARDEVAEAVSAGTVGELGEEIGRRLLAIHPDLEWEVRRSSTSAHALAVTPRWPEGARPVAERWLAAAPPADETWSYRSVRVIADPLALESARHIDGHVLDLTDARFGVTVSQERRKIDVVCHHPAFTGLSDDLRVNFAHHAVEWAVGEDDAVIWIDEVAWSIVEPAGPRTAAELREAVNALAESLDYWEVRSGAWDGLPAQVTSAAPVRPERWPRFDMHVRIQLPYQSYDEGRLPIDESLDALRWFSDELTAAAGADGALIAYQTYDRVRTLHFYVDSQTGARAEIESRLTRWRDGTATTDVHLDPLFAQISYVWESEA</sequence>
<reference evidence="1 2" key="1">
    <citation type="submission" date="2018-06" db="EMBL/GenBank/DDBJ databases">
        <title>Genomic Encyclopedia of Type Strains, Phase III (KMG-III): the genomes of soil and plant-associated and newly described type strains.</title>
        <authorList>
            <person name="Whitman W."/>
        </authorList>
    </citation>
    <scope>NUCLEOTIDE SEQUENCE [LARGE SCALE GENOMIC DNA]</scope>
    <source>
        <strain evidence="1 2">CGMCC 4.7090</strain>
    </source>
</reference>
<accession>A0A327YXY9</accession>